<accession>A0AAP0IX37</accession>
<sequence>MANDEDHSAFARQLLLGRLPEAVVLTEVSIAGDRPRMTPASLLKGAWIQAPKELDVEIADGSTTRHQLELGVENGNLDGSRFEEKTIAQVSQIENSAARVICVLKNGHTDRASNPWELFCWKIDVNVPLSSKIFSEYLGLDHMLAIVCKSNESIKHLEPYDRKGKSARAVGFMGLLAAGGSTKKLALPKPRLPNGTCPSGFIDFAVNMINVENANSSCRTASGLGLRETSFYSLFSCLQVYKTRTEMMLALPCISDGALSLDGGMIKRTGLFSLGSR</sequence>
<comment type="caution">
    <text evidence="1">The sequence shown here is derived from an EMBL/GenBank/DDBJ whole genome shotgun (WGS) entry which is preliminary data.</text>
</comment>
<evidence type="ECO:0000313" key="1">
    <source>
        <dbReference type="EMBL" id="KAK9122146.1"/>
    </source>
</evidence>
<dbReference type="Proteomes" id="UP001420932">
    <property type="component" value="Unassembled WGS sequence"/>
</dbReference>
<dbReference type="PANTHER" id="PTHR33566:SF6">
    <property type="entry name" value="PROTEIN DEFECTIVE IN MERISTEM SILENCING 3"/>
    <property type="match status" value="1"/>
</dbReference>
<reference evidence="1 2" key="1">
    <citation type="submission" date="2024-01" db="EMBL/GenBank/DDBJ databases">
        <title>Genome assemblies of Stephania.</title>
        <authorList>
            <person name="Yang L."/>
        </authorList>
    </citation>
    <scope>NUCLEOTIDE SEQUENCE [LARGE SCALE GENOMIC DNA]</scope>
    <source>
        <strain evidence="1">YNDBR</strain>
        <tissue evidence="1">Leaf</tissue>
    </source>
</reference>
<protein>
    <submittedName>
        <fullName evidence="1">Uncharacterized protein</fullName>
    </submittedName>
</protein>
<evidence type="ECO:0000313" key="2">
    <source>
        <dbReference type="Proteomes" id="UP001420932"/>
    </source>
</evidence>
<dbReference type="AlphaFoldDB" id="A0AAP0IX37"/>
<dbReference type="EMBL" id="JBBNAF010000008">
    <property type="protein sequence ID" value="KAK9122146.1"/>
    <property type="molecule type" value="Genomic_DNA"/>
</dbReference>
<keyword evidence="2" id="KW-1185">Reference proteome</keyword>
<name>A0AAP0IX37_9MAGN</name>
<organism evidence="1 2">
    <name type="scientific">Stephania yunnanensis</name>
    <dbReference type="NCBI Taxonomy" id="152371"/>
    <lineage>
        <taxon>Eukaryota</taxon>
        <taxon>Viridiplantae</taxon>
        <taxon>Streptophyta</taxon>
        <taxon>Embryophyta</taxon>
        <taxon>Tracheophyta</taxon>
        <taxon>Spermatophyta</taxon>
        <taxon>Magnoliopsida</taxon>
        <taxon>Ranunculales</taxon>
        <taxon>Menispermaceae</taxon>
        <taxon>Menispermoideae</taxon>
        <taxon>Cissampelideae</taxon>
        <taxon>Stephania</taxon>
    </lineage>
</organism>
<proteinExistence type="predicted"/>
<gene>
    <name evidence="1" type="ORF">Syun_019763</name>
</gene>
<dbReference type="PANTHER" id="PTHR33566">
    <property type="entry name" value="EN/SPM-LIKE TRANSPOSON-RELATED"/>
    <property type="match status" value="1"/>
</dbReference>